<keyword evidence="2" id="KW-1185">Reference proteome</keyword>
<evidence type="ECO:0000313" key="2">
    <source>
        <dbReference type="Proteomes" id="UP000215914"/>
    </source>
</evidence>
<accession>A0A9K3DEV4</accession>
<dbReference type="AlphaFoldDB" id="A0A9K3DEV4"/>
<name>A0A9K3DEV4_HELAN</name>
<evidence type="ECO:0000313" key="1">
    <source>
        <dbReference type="EMBL" id="KAF5753543.1"/>
    </source>
</evidence>
<sequence>MLELLEESSFEGPIFVEIVELDCVLFVGGVRALVEGLGRTRVLQRKILSVMVMGGRSISMWLLVL</sequence>
<reference evidence="1" key="1">
    <citation type="journal article" date="2017" name="Nature">
        <title>The sunflower genome provides insights into oil metabolism, flowering and Asterid evolution.</title>
        <authorList>
            <person name="Badouin H."/>
            <person name="Gouzy J."/>
            <person name="Grassa C.J."/>
            <person name="Murat F."/>
            <person name="Staton S.E."/>
            <person name="Cottret L."/>
            <person name="Lelandais-Briere C."/>
            <person name="Owens G.L."/>
            <person name="Carrere S."/>
            <person name="Mayjonade B."/>
            <person name="Legrand L."/>
            <person name="Gill N."/>
            <person name="Kane N.C."/>
            <person name="Bowers J.E."/>
            <person name="Hubner S."/>
            <person name="Bellec A."/>
            <person name="Berard A."/>
            <person name="Berges H."/>
            <person name="Blanchet N."/>
            <person name="Boniface M.C."/>
            <person name="Brunel D."/>
            <person name="Catrice O."/>
            <person name="Chaidir N."/>
            <person name="Claudel C."/>
            <person name="Donnadieu C."/>
            <person name="Faraut T."/>
            <person name="Fievet G."/>
            <person name="Helmstetter N."/>
            <person name="King M."/>
            <person name="Knapp S.J."/>
            <person name="Lai Z."/>
            <person name="Le Paslier M.C."/>
            <person name="Lippi Y."/>
            <person name="Lorenzon L."/>
            <person name="Mandel J.R."/>
            <person name="Marage G."/>
            <person name="Marchand G."/>
            <person name="Marquand E."/>
            <person name="Bret-Mestries E."/>
            <person name="Morien E."/>
            <person name="Nambeesan S."/>
            <person name="Nguyen T."/>
            <person name="Pegot-Espagnet P."/>
            <person name="Pouilly N."/>
            <person name="Raftis F."/>
            <person name="Sallet E."/>
            <person name="Schiex T."/>
            <person name="Thomas J."/>
            <person name="Vandecasteele C."/>
            <person name="Vares D."/>
            <person name="Vear F."/>
            <person name="Vautrin S."/>
            <person name="Crespi M."/>
            <person name="Mangin B."/>
            <person name="Burke J.M."/>
            <person name="Salse J."/>
            <person name="Munos S."/>
            <person name="Vincourt P."/>
            <person name="Rieseberg L.H."/>
            <person name="Langlade N.B."/>
        </authorList>
    </citation>
    <scope>NUCLEOTIDE SEQUENCE</scope>
    <source>
        <tissue evidence="1">Leaves</tissue>
    </source>
</reference>
<gene>
    <name evidence="1" type="ORF">HanXRQr2_Chr17g0781281</name>
</gene>
<comment type="caution">
    <text evidence="1">The sequence shown here is derived from an EMBL/GenBank/DDBJ whole genome shotgun (WGS) entry which is preliminary data.</text>
</comment>
<dbReference type="Gramene" id="mRNA:HanXRQr2_Chr17g0781281">
    <property type="protein sequence ID" value="mRNA:HanXRQr2_Chr17g0781281"/>
    <property type="gene ID" value="HanXRQr2_Chr17g0781281"/>
</dbReference>
<proteinExistence type="predicted"/>
<dbReference type="Proteomes" id="UP000215914">
    <property type="component" value="Unassembled WGS sequence"/>
</dbReference>
<organism evidence="1 2">
    <name type="scientific">Helianthus annuus</name>
    <name type="common">Common sunflower</name>
    <dbReference type="NCBI Taxonomy" id="4232"/>
    <lineage>
        <taxon>Eukaryota</taxon>
        <taxon>Viridiplantae</taxon>
        <taxon>Streptophyta</taxon>
        <taxon>Embryophyta</taxon>
        <taxon>Tracheophyta</taxon>
        <taxon>Spermatophyta</taxon>
        <taxon>Magnoliopsida</taxon>
        <taxon>eudicotyledons</taxon>
        <taxon>Gunneridae</taxon>
        <taxon>Pentapetalae</taxon>
        <taxon>asterids</taxon>
        <taxon>campanulids</taxon>
        <taxon>Asterales</taxon>
        <taxon>Asteraceae</taxon>
        <taxon>Asteroideae</taxon>
        <taxon>Heliantheae alliance</taxon>
        <taxon>Heliantheae</taxon>
        <taxon>Helianthus</taxon>
    </lineage>
</organism>
<dbReference type="EMBL" id="MNCJ02000332">
    <property type="protein sequence ID" value="KAF5753543.1"/>
    <property type="molecule type" value="Genomic_DNA"/>
</dbReference>
<protein>
    <submittedName>
        <fullName evidence="1">Uncharacterized protein</fullName>
    </submittedName>
</protein>
<reference evidence="1" key="2">
    <citation type="submission" date="2020-06" db="EMBL/GenBank/DDBJ databases">
        <title>Helianthus annuus Genome sequencing and assembly Release 2.</title>
        <authorList>
            <person name="Gouzy J."/>
            <person name="Langlade N."/>
            <person name="Munos S."/>
        </authorList>
    </citation>
    <scope>NUCLEOTIDE SEQUENCE</scope>
    <source>
        <tissue evidence="1">Leaves</tissue>
    </source>
</reference>